<reference evidence="1 2" key="1">
    <citation type="journal article" date="2016" name="Mol. Biol. Evol.">
        <title>Genome-Wide Survey of Gut Fungi (Harpellales) Reveals the First Horizontally Transferred Ubiquitin Gene from a Mosquito Host.</title>
        <authorList>
            <person name="Wang Y."/>
            <person name="White M.M."/>
            <person name="Kvist S."/>
            <person name="Moncalvo J.M."/>
        </authorList>
    </citation>
    <scope>NUCLEOTIDE SEQUENCE [LARGE SCALE GENOMIC DNA]</scope>
    <source>
        <strain evidence="1 2">ALG-7-W6</strain>
    </source>
</reference>
<accession>A0A1R0GWQ9</accession>
<evidence type="ECO:0000313" key="1">
    <source>
        <dbReference type="EMBL" id="OLY81336.1"/>
    </source>
</evidence>
<comment type="caution">
    <text evidence="1">The sequence shown here is derived from an EMBL/GenBank/DDBJ whole genome shotgun (WGS) entry which is preliminary data.</text>
</comment>
<gene>
    <name evidence="1" type="ORF">AYI68_g4560</name>
</gene>
<protein>
    <submittedName>
        <fullName evidence="1">Uncharacterized protein</fullName>
    </submittedName>
</protein>
<evidence type="ECO:0000313" key="2">
    <source>
        <dbReference type="Proteomes" id="UP000187455"/>
    </source>
</evidence>
<sequence length="103" mass="11454">MHKEHSAILNTGVPLLETLTKGLKNFFSMDKEYSVLVVKYNPEFPADSTEANIMAFIMCDADFIPELSKTKTRGDTATPSVSGLNNLISLYGMIIPIIRTVRM</sequence>
<proteinExistence type="predicted"/>
<dbReference type="Proteomes" id="UP000187455">
    <property type="component" value="Unassembled WGS sequence"/>
</dbReference>
<dbReference type="EMBL" id="LSSL01002561">
    <property type="protein sequence ID" value="OLY81336.1"/>
    <property type="molecule type" value="Genomic_DNA"/>
</dbReference>
<keyword evidence="2" id="KW-1185">Reference proteome</keyword>
<name>A0A1R0GWQ9_9FUNG</name>
<organism evidence="1 2">
    <name type="scientific">Smittium mucronatum</name>
    <dbReference type="NCBI Taxonomy" id="133383"/>
    <lineage>
        <taxon>Eukaryota</taxon>
        <taxon>Fungi</taxon>
        <taxon>Fungi incertae sedis</taxon>
        <taxon>Zoopagomycota</taxon>
        <taxon>Kickxellomycotina</taxon>
        <taxon>Harpellomycetes</taxon>
        <taxon>Harpellales</taxon>
        <taxon>Legeriomycetaceae</taxon>
        <taxon>Smittium</taxon>
    </lineage>
</organism>
<dbReference type="AlphaFoldDB" id="A0A1R0GWQ9"/>